<dbReference type="RefSeq" id="WP_379525376.1">
    <property type="nucleotide sequence ID" value="NZ_JBHSPA010000151.1"/>
</dbReference>
<dbReference type="EMBL" id="JBHSPA010000151">
    <property type="protein sequence ID" value="MFC5835966.1"/>
    <property type="molecule type" value="Genomic_DNA"/>
</dbReference>
<dbReference type="SUPFAM" id="SSF47413">
    <property type="entry name" value="lambda repressor-like DNA-binding domains"/>
    <property type="match status" value="1"/>
</dbReference>
<evidence type="ECO:0000256" key="1">
    <source>
        <dbReference type="ARBA" id="ARBA00023125"/>
    </source>
</evidence>
<dbReference type="Pfam" id="PF01381">
    <property type="entry name" value="HTH_3"/>
    <property type="match status" value="1"/>
</dbReference>
<feature type="domain" description="HTH cro/C1-type" evidence="2">
    <location>
        <begin position="12"/>
        <end position="66"/>
    </location>
</feature>
<gene>
    <name evidence="3" type="ORF">ACFPZ3_70175</name>
</gene>
<accession>A0ABW1DEE5</accession>
<dbReference type="Proteomes" id="UP001596058">
    <property type="component" value="Unassembled WGS sequence"/>
</dbReference>
<keyword evidence="1" id="KW-0238">DNA-binding</keyword>
<evidence type="ECO:0000313" key="3">
    <source>
        <dbReference type="EMBL" id="MFC5835966.1"/>
    </source>
</evidence>
<dbReference type="InterPro" id="IPR001387">
    <property type="entry name" value="Cro/C1-type_HTH"/>
</dbReference>
<protein>
    <submittedName>
        <fullName evidence="3">Helix-turn-helix domain-containing protein</fullName>
    </submittedName>
</protein>
<dbReference type="PANTHER" id="PTHR46797:SF1">
    <property type="entry name" value="METHYLPHOSPHONATE SYNTHASE"/>
    <property type="match status" value="1"/>
</dbReference>
<dbReference type="PANTHER" id="PTHR46797">
    <property type="entry name" value="HTH-TYPE TRANSCRIPTIONAL REGULATOR"/>
    <property type="match status" value="1"/>
</dbReference>
<sequence>MGSAEIPIGERIRFYRTASKKSQAVVAGLAGISENYLSQIERGVRTPTIDKLHLLARVMDVPVAVLIGEPSFEEDSALHPVAATLQRVLTAYESAPAEPPDLAELRARVDTAWGLWQGSTNRFTEVSMLVPDLTREVQGAVRTLRKSSDAQARREAYQISTDLYFLLRTFTKRVGRMDLSLMVADRAVTSAESADDPLRIAAAKWNLAQILLSQGETEGAEDVALRSIEDLRCELPARTPDQAALEGALWLVAAITSGRRHDHWTARERVQGPATEAAREAGEGNVFWTVFGPLNVGLHTVSVEMQAGEVTEALYVADRLDVNRSPSIERRMTFALEVARCYDQRQEDAAVILHLMNAEASGPEDLRYNTLARDLVRSLLKRARPTFQPQVQAIARRIGLLE</sequence>
<dbReference type="PROSITE" id="PS50943">
    <property type="entry name" value="HTH_CROC1"/>
    <property type="match status" value="1"/>
</dbReference>
<keyword evidence="4" id="KW-1185">Reference proteome</keyword>
<dbReference type="CDD" id="cd00093">
    <property type="entry name" value="HTH_XRE"/>
    <property type="match status" value="1"/>
</dbReference>
<dbReference type="SMART" id="SM00530">
    <property type="entry name" value="HTH_XRE"/>
    <property type="match status" value="1"/>
</dbReference>
<name>A0ABW1DEE5_9ACTN</name>
<comment type="caution">
    <text evidence="3">The sequence shown here is derived from an EMBL/GenBank/DDBJ whole genome shotgun (WGS) entry which is preliminary data.</text>
</comment>
<evidence type="ECO:0000259" key="2">
    <source>
        <dbReference type="PROSITE" id="PS50943"/>
    </source>
</evidence>
<dbReference type="InterPro" id="IPR050807">
    <property type="entry name" value="TransReg_Diox_bact_type"/>
</dbReference>
<dbReference type="Gene3D" id="1.10.260.40">
    <property type="entry name" value="lambda repressor-like DNA-binding domains"/>
    <property type="match status" value="1"/>
</dbReference>
<reference evidence="4" key="1">
    <citation type="journal article" date="2019" name="Int. J. Syst. Evol. Microbiol.">
        <title>The Global Catalogue of Microorganisms (GCM) 10K type strain sequencing project: providing services to taxonomists for standard genome sequencing and annotation.</title>
        <authorList>
            <consortium name="The Broad Institute Genomics Platform"/>
            <consortium name="The Broad Institute Genome Sequencing Center for Infectious Disease"/>
            <person name="Wu L."/>
            <person name="Ma J."/>
        </authorList>
    </citation>
    <scope>NUCLEOTIDE SEQUENCE [LARGE SCALE GENOMIC DNA]</scope>
    <source>
        <strain evidence="4">CCUG 53903</strain>
    </source>
</reference>
<proteinExistence type="predicted"/>
<evidence type="ECO:0000313" key="4">
    <source>
        <dbReference type="Proteomes" id="UP001596058"/>
    </source>
</evidence>
<dbReference type="InterPro" id="IPR010982">
    <property type="entry name" value="Lambda_DNA-bd_dom_sf"/>
</dbReference>
<organism evidence="3 4">
    <name type="scientific">Nonomuraea insulae</name>
    <dbReference type="NCBI Taxonomy" id="1616787"/>
    <lineage>
        <taxon>Bacteria</taxon>
        <taxon>Bacillati</taxon>
        <taxon>Actinomycetota</taxon>
        <taxon>Actinomycetes</taxon>
        <taxon>Streptosporangiales</taxon>
        <taxon>Streptosporangiaceae</taxon>
        <taxon>Nonomuraea</taxon>
    </lineage>
</organism>